<evidence type="ECO:0000313" key="6">
    <source>
        <dbReference type="Proteomes" id="UP001500888"/>
    </source>
</evidence>
<accession>A0ABP7IXL0</accession>
<dbReference type="RefSeq" id="WP_344947123.1">
    <property type="nucleotide sequence ID" value="NZ_BAAAZR010000028.1"/>
</dbReference>
<dbReference type="EMBL" id="BAAAZR010000028">
    <property type="protein sequence ID" value="GAA3829620.1"/>
    <property type="molecule type" value="Genomic_DNA"/>
</dbReference>
<keyword evidence="2" id="KW-1133">Transmembrane helix</keyword>
<feature type="region of interest" description="Disordered" evidence="1">
    <location>
        <begin position="36"/>
        <end position="78"/>
    </location>
</feature>
<dbReference type="Pfam" id="PF13386">
    <property type="entry name" value="DsbD_2"/>
    <property type="match status" value="1"/>
</dbReference>
<feature type="domain" description="Urease accessory protein UreH-like transmembrane" evidence="3">
    <location>
        <begin position="13"/>
        <end position="229"/>
    </location>
</feature>
<evidence type="ECO:0008006" key="7">
    <source>
        <dbReference type="Google" id="ProtNLM"/>
    </source>
</evidence>
<organism evidence="5 6">
    <name type="scientific">Sphaerisporangium flaviroseum</name>
    <dbReference type="NCBI Taxonomy" id="509199"/>
    <lineage>
        <taxon>Bacteria</taxon>
        <taxon>Bacillati</taxon>
        <taxon>Actinomycetota</taxon>
        <taxon>Actinomycetes</taxon>
        <taxon>Streptosporangiales</taxon>
        <taxon>Streptosporangiaceae</taxon>
        <taxon>Sphaerisporangium</taxon>
    </lineage>
</organism>
<dbReference type="InterPro" id="IPR028096">
    <property type="entry name" value="EfeO_Cupredoxin"/>
</dbReference>
<dbReference type="PANTHER" id="PTHR42208">
    <property type="entry name" value="HEAVY METAL TRANSPORTER-RELATED"/>
    <property type="match status" value="1"/>
</dbReference>
<reference evidence="6" key="1">
    <citation type="journal article" date="2019" name="Int. J. Syst. Evol. Microbiol.">
        <title>The Global Catalogue of Microorganisms (GCM) 10K type strain sequencing project: providing services to taxonomists for standard genome sequencing and annotation.</title>
        <authorList>
            <consortium name="The Broad Institute Genomics Platform"/>
            <consortium name="The Broad Institute Genome Sequencing Center for Infectious Disease"/>
            <person name="Wu L."/>
            <person name="Ma J."/>
        </authorList>
    </citation>
    <scope>NUCLEOTIDE SEQUENCE [LARGE SCALE GENOMIC DNA]</scope>
    <source>
        <strain evidence="6">JCM 16908</strain>
    </source>
</reference>
<keyword evidence="2" id="KW-0812">Transmembrane</keyword>
<evidence type="ECO:0000256" key="2">
    <source>
        <dbReference type="SAM" id="Phobius"/>
    </source>
</evidence>
<evidence type="ECO:0000256" key="1">
    <source>
        <dbReference type="SAM" id="MobiDB-lite"/>
    </source>
</evidence>
<feature type="transmembrane region" description="Helical" evidence="2">
    <location>
        <begin position="156"/>
        <end position="174"/>
    </location>
</feature>
<comment type="caution">
    <text evidence="5">The sequence shown here is derived from an EMBL/GenBank/DDBJ whole genome shotgun (WGS) entry which is preliminary data.</text>
</comment>
<feature type="compositionally biased region" description="Basic and acidic residues" evidence="1">
    <location>
        <begin position="48"/>
        <end position="59"/>
    </location>
</feature>
<feature type="domain" description="EfeO-type cupredoxin-like" evidence="4">
    <location>
        <begin position="258"/>
        <end position="343"/>
    </location>
</feature>
<dbReference type="Proteomes" id="UP001500888">
    <property type="component" value="Unassembled WGS sequence"/>
</dbReference>
<feature type="transmembrane region" description="Helical" evidence="2">
    <location>
        <begin position="117"/>
        <end position="135"/>
    </location>
</feature>
<dbReference type="InterPro" id="IPR039447">
    <property type="entry name" value="UreH-like_TM_dom"/>
</dbReference>
<dbReference type="InterPro" id="IPR008972">
    <property type="entry name" value="Cupredoxin"/>
</dbReference>
<feature type="transmembrane region" description="Helical" evidence="2">
    <location>
        <begin position="186"/>
        <end position="210"/>
    </location>
</feature>
<dbReference type="Gene3D" id="2.60.40.420">
    <property type="entry name" value="Cupredoxins - blue copper proteins"/>
    <property type="match status" value="1"/>
</dbReference>
<dbReference type="Pfam" id="PF13473">
    <property type="entry name" value="Cupredoxin_1"/>
    <property type="match status" value="1"/>
</dbReference>
<keyword evidence="2" id="KW-0472">Membrane</keyword>
<sequence length="366" mass="37059">MTPAALFAGGLAAGLVAGTASCTAVQGGVLIALTGSRAGHRAPPSPPGRDRPPDGHPPRPCEVSGACGAGRAATGEPSSGPAMVTAFILGRLASHVLAGALLGLLGGVVRIPPEARAVLLTGAGTAVIFFAVRLVRNGGRAPDRSARHSRAVSRTLSPALVGAATIMIPCGVTLSTEVVAVSSGSWIGGAAVMAGFVAGTAPAFALLGLLVRRLATTRLASLAAAAALVAGSVTVVAGLRLGGWLPEFSPPVAAAPVQTRADGTQVVTIWSTDRGYRPAVAAIEADRPAEIVFRTLDNRGCTRTLTIQGRDLTLPVTGEATVRLAPQAPGRLRFVCGMGMYAGFIDITRHRLPAVVTLTNGHHQYR</sequence>
<name>A0ABP7IXL0_9ACTN</name>
<dbReference type="PANTHER" id="PTHR42208:SF1">
    <property type="entry name" value="HEAVY METAL TRANSPORTER"/>
    <property type="match status" value="1"/>
</dbReference>
<evidence type="ECO:0000259" key="4">
    <source>
        <dbReference type="Pfam" id="PF13473"/>
    </source>
</evidence>
<keyword evidence="6" id="KW-1185">Reference proteome</keyword>
<evidence type="ECO:0000259" key="3">
    <source>
        <dbReference type="Pfam" id="PF13386"/>
    </source>
</evidence>
<feature type="transmembrane region" description="Helical" evidence="2">
    <location>
        <begin position="92"/>
        <end position="111"/>
    </location>
</feature>
<feature type="transmembrane region" description="Helical" evidence="2">
    <location>
        <begin position="6"/>
        <end position="33"/>
    </location>
</feature>
<evidence type="ECO:0000313" key="5">
    <source>
        <dbReference type="EMBL" id="GAA3829620.1"/>
    </source>
</evidence>
<proteinExistence type="predicted"/>
<protein>
    <recommendedName>
        <fullName evidence="7">Sulfite exporter TauE/SafE family protein</fullName>
    </recommendedName>
</protein>
<feature type="transmembrane region" description="Helical" evidence="2">
    <location>
        <begin position="222"/>
        <end position="245"/>
    </location>
</feature>
<gene>
    <name evidence="5" type="ORF">GCM10022226_58110</name>
</gene>